<comment type="caution">
    <text evidence="12">The sequence shown here is derived from an EMBL/GenBank/DDBJ whole genome shotgun (WGS) entry which is preliminary data.</text>
</comment>
<dbReference type="CDD" id="cd00082">
    <property type="entry name" value="HisKA"/>
    <property type="match status" value="1"/>
</dbReference>
<keyword evidence="8" id="KW-0902">Two-component regulatory system</keyword>
<dbReference type="InterPro" id="IPR003594">
    <property type="entry name" value="HATPase_dom"/>
</dbReference>
<keyword evidence="5" id="KW-0547">Nucleotide-binding</keyword>
<evidence type="ECO:0000256" key="2">
    <source>
        <dbReference type="ARBA" id="ARBA00012438"/>
    </source>
</evidence>
<dbReference type="Proteomes" id="UP000522333">
    <property type="component" value="Unassembled WGS sequence"/>
</dbReference>
<evidence type="ECO:0000313" key="12">
    <source>
        <dbReference type="EMBL" id="NME51691.1"/>
    </source>
</evidence>
<reference evidence="12 13" key="1">
    <citation type="submission" date="2020-04" db="EMBL/GenBank/DDBJ databases">
        <authorList>
            <person name="Hitch T.C.A."/>
            <person name="Wylensek D."/>
            <person name="Clavel T."/>
        </authorList>
    </citation>
    <scope>NUCLEOTIDE SEQUENCE [LARGE SCALE GENOMIC DNA]</scope>
    <source>
        <strain evidence="12 13">PG-251-APC-1</strain>
    </source>
</reference>
<feature type="transmembrane region" description="Helical" evidence="10">
    <location>
        <begin position="212"/>
        <end position="238"/>
    </location>
</feature>
<dbReference type="RefSeq" id="WP_168935146.1">
    <property type="nucleotide sequence ID" value="NZ_CAMFBL010000036.1"/>
</dbReference>
<dbReference type="PANTHER" id="PTHR43065">
    <property type="entry name" value="SENSOR HISTIDINE KINASE"/>
    <property type="match status" value="1"/>
</dbReference>
<dbReference type="Pfam" id="PF00512">
    <property type="entry name" value="HisKA"/>
    <property type="match status" value="1"/>
</dbReference>
<organism evidence="12 13">
    <name type="scientific">Desulfovibrio piger</name>
    <dbReference type="NCBI Taxonomy" id="901"/>
    <lineage>
        <taxon>Bacteria</taxon>
        <taxon>Pseudomonadati</taxon>
        <taxon>Thermodesulfobacteriota</taxon>
        <taxon>Desulfovibrionia</taxon>
        <taxon>Desulfovibrionales</taxon>
        <taxon>Desulfovibrionaceae</taxon>
        <taxon>Desulfovibrio</taxon>
    </lineage>
</organism>
<proteinExistence type="predicted"/>
<keyword evidence="7" id="KW-0067">ATP-binding</keyword>
<keyword evidence="10" id="KW-0472">Membrane</keyword>
<name>A0A848C619_9BACT</name>
<dbReference type="SUPFAM" id="SSF47384">
    <property type="entry name" value="Homodimeric domain of signal transducing histidine kinase"/>
    <property type="match status" value="1"/>
</dbReference>
<evidence type="ECO:0000256" key="7">
    <source>
        <dbReference type="ARBA" id="ARBA00022840"/>
    </source>
</evidence>
<sequence>MFKGGTAAAGATAEQDLPLSYARTLSWLSLLVIMATSLVLSFFIANSAREALLTRQENFSRLLAENLNHQIYRRFALPTLLAHGRIALRQPSQYDRLDQVVQSVVHGLPMERLRIYDFTRVVAYSTSKEELGRMGVGPESLDSTLRGGVPKPELISNIPDWRAIFHLPLPSGTFVLRTLYPLRGEPLQPGAEPPIMGALELTQDITSDYEQILLFQGVVVVTCLLSSVIMFALLLMLIQRAERVLADRMAKNRQLENELHSNEKLVSMGRVIASIAHEIRNPLGIIRSSAELLQRRMGKADAGTSRILQAIYDESVRLSQTVNDFLDYARPRQPRQDLVDLDLVLSQVLAFLEGELGRVGVAIERATSPGLWVRGDKDLLYRAIYNILVNGQQAMDGPGIIRISSRRSDDGRVVLEALDSGPGFDPALLDSVLDPFFTTKDGGTGLGLPIVSSIINSHGGEIRLANGPEGGALVRILLPAAEPEKPEEPEIPAAAAEAQSAPAESGEAAARPADDRENGTPEPGKES</sequence>
<dbReference type="SMART" id="SM00388">
    <property type="entry name" value="HisKA"/>
    <property type="match status" value="1"/>
</dbReference>
<dbReference type="CDD" id="cd00075">
    <property type="entry name" value="HATPase"/>
    <property type="match status" value="1"/>
</dbReference>
<keyword evidence="4" id="KW-0808">Transferase</keyword>
<dbReference type="PROSITE" id="PS50109">
    <property type="entry name" value="HIS_KIN"/>
    <property type="match status" value="1"/>
</dbReference>
<evidence type="ECO:0000256" key="1">
    <source>
        <dbReference type="ARBA" id="ARBA00000085"/>
    </source>
</evidence>
<feature type="compositionally biased region" description="Basic and acidic residues" evidence="9">
    <location>
        <begin position="512"/>
        <end position="527"/>
    </location>
</feature>
<evidence type="ECO:0000256" key="6">
    <source>
        <dbReference type="ARBA" id="ARBA00022777"/>
    </source>
</evidence>
<evidence type="ECO:0000256" key="9">
    <source>
        <dbReference type="SAM" id="MobiDB-lite"/>
    </source>
</evidence>
<dbReference type="InterPro" id="IPR036890">
    <property type="entry name" value="HATPase_C_sf"/>
</dbReference>
<evidence type="ECO:0000259" key="11">
    <source>
        <dbReference type="PROSITE" id="PS50109"/>
    </source>
</evidence>
<keyword evidence="3" id="KW-0597">Phosphoprotein</keyword>
<keyword evidence="6 12" id="KW-0418">Kinase</keyword>
<dbReference type="PRINTS" id="PR00344">
    <property type="entry name" value="BCTRLSENSOR"/>
</dbReference>
<evidence type="ECO:0000256" key="4">
    <source>
        <dbReference type="ARBA" id="ARBA00022679"/>
    </source>
</evidence>
<dbReference type="EMBL" id="JABAFY010000009">
    <property type="protein sequence ID" value="NME51691.1"/>
    <property type="molecule type" value="Genomic_DNA"/>
</dbReference>
<dbReference type="EC" id="2.7.13.3" evidence="2"/>
<dbReference type="Gene3D" id="1.10.287.130">
    <property type="match status" value="1"/>
</dbReference>
<feature type="compositionally biased region" description="Low complexity" evidence="9">
    <location>
        <begin position="491"/>
        <end position="511"/>
    </location>
</feature>
<dbReference type="AlphaFoldDB" id="A0A848C619"/>
<accession>A0A848C619</accession>
<feature type="transmembrane region" description="Helical" evidence="10">
    <location>
        <begin position="25"/>
        <end position="45"/>
    </location>
</feature>
<keyword evidence="10" id="KW-1133">Transmembrane helix</keyword>
<gene>
    <name evidence="12" type="ORF">HF854_03895</name>
</gene>
<dbReference type="InterPro" id="IPR036097">
    <property type="entry name" value="HisK_dim/P_sf"/>
</dbReference>
<dbReference type="InterPro" id="IPR004358">
    <property type="entry name" value="Sig_transdc_His_kin-like_C"/>
</dbReference>
<comment type="catalytic activity">
    <reaction evidence="1">
        <text>ATP + protein L-histidine = ADP + protein N-phospho-L-histidine.</text>
        <dbReference type="EC" id="2.7.13.3"/>
    </reaction>
</comment>
<evidence type="ECO:0000256" key="3">
    <source>
        <dbReference type="ARBA" id="ARBA00022553"/>
    </source>
</evidence>
<dbReference type="InterPro" id="IPR005467">
    <property type="entry name" value="His_kinase_dom"/>
</dbReference>
<dbReference type="GO" id="GO:0000155">
    <property type="term" value="F:phosphorelay sensor kinase activity"/>
    <property type="evidence" value="ECO:0007669"/>
    <property type="project" value="InterPro"/>
</dbReference>
<feature type="region of interest" description="Disordered" evidence="9">
    <location>
        <begin position="480"/>
        <end position="527"/>
    </location>
</feature>
<keyword evidence="10" id="KW-0812">Transmembrane</keyword>
<dbReference type="Gene3D" id="3.30.565.10">
    <property type="entry name" value="Histidine kinase-like ATPase, C-terminal domain"/>
    <property type="match status" value="1"/>
</dbReference>
<evidence type="ECO:0000313" key="13">
    <source>
        <dbReference type="Proteomes" id="UP000522333"/>
    </source>
</evidence>
<evidence type="ECO:0000256" key="5">
    <source>
        <dbReference type="ARBA" id="ARBA00022741"/>
    </source>
</evidence>
<evidence type="ECO:0000256" key="10">
    <source>
        <dbReference type="SAM" id="Phobius"/>
    </source>
</evidence>
<feature type="domain" description="Histidine kinase" evidence="11">
    <location>
        <begin position="274"/>
        <end position="482"/>
    </location>
</feature>
<dbReference type="InterPro" id="IPR003661">
    <property type="entry name" value="HisK_dim/P_dom"/>
</dbReference>
<dbReference type="SMART" id="SM00387">
    <property type="entry name" value="HATPase_c"/>
    <property type="match status" value="1"/>
</dbReference>
<dbReference type="GO" id="GO:0005524">
    <property type="term" value="F:ATP binding"/>
    <property type="evidence" value="ECO:0007669"/>
    <property type="project" value="UniProtKB-KW"/>
</dbReference>
<protein>
    <recommendedName>
        <fullName evidence="2">histidine kinase</fullName>
        <ecNumber evidence="2">2.7.13.3</ecNumber>
    </recommendedName>
</protein>
<dbReference type="Pfam" id="PF02518">
    <property type="entry name" value="HATPase_c"/>
    <property type="match status" value="1"/>
</dbReference>
<dbReference type="SUPFAM" id="SSF55874">
    <property type="entry name" value="ATPase domain of HSP90 chaperone/DNA topoisomerase II/histidine kinase"/>
    <property type="match status" value="1"/>
</dbReference>
<evidence type="ECO:0000256" key="8">
    <source>
        <dbReference type="ARBA" id="ARBA00023012"/>
    </source>
</evidence>
<dbReference type="PANTHER" id="PTHR43065:SF10">
    <property type="entry name" value="PEROXIDE STRESS-ACTIVATED HISTIDINE KINASE MAK3"/>
    <property type="match status" value="1"/>
</dbReference>